<dbReference type="Gene3D" id="3.30.9.10">
    <property type="entry name" value="D-Amino Acid Oxidase, subunit A, domain 2"/>
    <property type="match status" value="1"/>
</dbReference>
<organism evidence="3 4">
    <name type="scientific">Arthrobacter cupressi</name>
    <dbReference type="NCBI Taxonomy" id="1045773"/>
    <lineage>
        <taxon>Bacteria</taxon>
        <taxon>Bacillati</taxon>
        <taxon>Actinomycetota</taxon>
        <taxon>Actinomycetes</taxon>
        <taxon>Micrococcales</taxon>
        <taxon>Micrococcaceae</taxon>
        <taxon>Arthrobacter</taxon>
    </lineage>
</organism>
<dbReference type="InterPro" id="IPR036188">
    <property type="entry name" value="FAD/NAD-bd_sf"/>
</dbReference>
<dbReference type="SUPFAM" id="SSF51905">
    <property type="entry name" value="FAD/NAD(P)-binding domain"/>
    <property type="match status" value="1"/>
</dbReference>
<name>A0A1G8SSJ9_9MICC</name>
<evidence type="ECO:0000259" key="2">
    <source>
        <dbReference type="Pfam" id="PF01266"/>
    </source>
</evidence>
<dbReference type="STRING" id="1045773.SAMN05216555_109110"/>
<dbReference type="EMBL" id="FNEI01000009">
    <property type="protein sequence ID" value="SDJ32216.1"/>
    <property type="molecule type" value="Genomic_DNA"/>
</dbReference>
<dbReference type="GO" id="GO:0005737">
    <property type="term" value="C:cytoplasm"/>
    <property type="evidence" value="ECO:0007669"/>
    <property type="project" value="TreeGrafter"/>
</dbReference>
<sequence length="406" mass="42568">MKSADAVVIGAGVSGSSIAFRLAQLGLKVVLVDKNGPGAGASGACDKAIFMQSKRPGLHMELAMASRRMYDTLEAELEHSVEFESDGGMVVIETPRHMEFMKDFIQKQRNAGISVSLIDGDAARAAQPFLAPHILGASFSPDDADVNPLALNAAFFRAARRHGAVLQTHSEVIGVHTKRGKVTSVETTRGSIATELVINAAGPFAKRVGALSNIDIPVQPRRGTILISESIPKKVTGCVLDAQYIASKHLRSDNDDAPPYGVGFSLGQTVSGNLLIGGSREFAGFDKRSNPDVVATIAQHAARIAPELANTRIIRIMTGFRPYTGDGLPIIDWAQGTDGYIVAAGHEGDGLALAPLTGQLVADLIKGSGPTHHFLEGLTIGRFTAPAPAGAPDTQPAATPQLHAPA</sequence>
<reference evidence="4" key="1">
    <citation type="submission" date="2016-10" db="EMBL/GenBank/DDBJ databases">
        <authorList>
            <person name="Varghese N."/>
            <person name="Submissions S."/>
        </authorList>
    </citation>
    <scope>NUCLEOTIDE SEQUENCE [LARGE SCALE GENOMIC DNA]</scope>
    <source>
        <strain evidence="4">CGMCC 1.10783</strain>
    </source>
</reference>
<evidence type="ECO:0000313" key="4">
    <source>
        <dbReference type="Proteomes" id="UP000182130"/>
    </source>
</evidence>
<dbReference type="OrthoDB" id="9806257at2"/>
<gene>
    <name evidence="3" type="ORF">SAMN05216555_109110</name>
</gene>
<dbReference type="RefSeq" id="WP_074589468.1">
    <property type="nucleotide sequence ID" value="NZ_FNEI01000009.1"/>
</dbReference>
<accession>A0A1G8SSJ9</accession>
<dbReference type="PANTHER" id="PTHR13847:SF287">
    <property type="entry name" value="FAD-DEPENDENT OXIDOREDUCTASE DOMAIN-CONTAINING PROTEIN 1"/>
    <property type="match status" value="1"/>
</dbReference>
<dbReference type="InterPro" id="IPR006076">
    <property type="entry name" value="FAD-dep_OxRdtase"/>
</dbReference>
<dbReference type="Pfam" id="PF01266">
    <property type="entry name" value="DAO"/>
    <property type="match status" value="1"/>
</dbReference>
<keyword evidence="1" id="KW-0560">Oxidoreductase</keyword>
<dbReference type="GO" id="GO:0016491">
    <property type="term" value="F:oxidoreductase activity"/>
    <property type="evidence" value="ECO:0007669"/>
    <property type="project" value="UniProtKB-KW"/>
</dbReference>
<dbReference type="SUPFAM" id="SSF54373">
    <property type="entry name" value="FAD-linked reductases, C-terminal domain"/>
    <property type="match status" value="1"/>
</dbReference>
<dbReference type="AlphaFoldDB" id="A0A1G8SSJ9"/>
<proteinExistence type="predicted"/>
<keyword evidence="4" id="KW-1185">Reference proteome</keyword>
<dbReference type="PANTHER" id="PTHR13847">
    <property type="entry name" value="SARCOSINE DEHYDROGENASE-RELATED"/>
    <property type="match status" value="1"/>
</dbReference>
<feature type="domain" description="FAD dependent oxidoreductase" evidence="2">
    <location>
        <begin position="5"/>
        <end position="364"/>
    </location>
</feature>
<evidence type="ECO:0000313" key="3">
    <source>
        <dbReference type="EMBL" id="SDJ32216.1"/>
    </source>
</evidence>
<protein>
    <submittedName>
        <fullName evidence="3">Sarcosine oxidase subunit beta</fullName>
    </submittedName>
</protein>
<evidence type="ECO:0000256" key="1">
    <source>
        <dbReference type="ARBA" id="ARBA00023002"/>
    </source>
</evidence>
<dbReference type="Proteomes" id="UP000182130">
    <property type="component" value="Unassembled WGS sequence"/>
</dbReference>
<dbReference type="Gene3D" id="3.50.50.60">
    <property type="entry name" value="FAD/NAD(P)-binding domain"/>
    <property type="match status" value="1"/>
</dbReference>